<feature type="transmembrane region" description="Helical" evidence="3">
    <location>
        <begin position="17"/>
        <end position="34"/>
    </location>
</feature>
<dbReference type="Gene3D" id="3.40.50.1820">
    <property type="entry name" value="alpha/beta hydrolase"/>
    <property type="match status" value="1"/>
</dbReference>
<evidence type="ECO:0000259" key="4">
    <source>
        <dbReference type="Pfam" id="PF00561"/>
    </source>
</evidence>
<dbReference type="AlphaFoldDB" id="A0A7R9BIG5"/>
<feature type="active site" description="Charge relay system" evidence="2">
    <location>
        <position position="245"/>
    </location>
</feature>
<evidence type="ECO:0000256" key="1">
    <source>
        <dbReference type="ARBA" id="ARBA00010884"/>
    </source>
</evidence>
<dbReference type="PIRSF" id="PIRSF005211">
    <property type="entry name" value="Ab_hydro_YheT"/>
    <property type="match status" value="1"/>
</dbReference>
<dbReference type="OrthoDB" id="247542at2759"/>
<feature type="active site" description="Charge relay system" evidence="2">
    <location>
        <position position="465"/>
    </location>
</feature>
<feature type="non-terminal residue" evidence="5">
    <location>
        <position position="513"/>
    </location>
</feature>
<keyword evidence="3" id="KW-1133">Transmembrane helix</keyword>
<evidence type="ECO:0000256" key="3">
    <source>
        <dbReference type="SAM" id="Phobius"/>
    </source>
</evidence>
<dbReference type="InterPro" id="IPR050960">
    <property type="entry name" value="AB_hydrolase_4_sf"/>
</dbReference>
<dbReference type="PANTHER" id="PTHR10794">
    <property type="entry name" value="ABHYDROLASE DOMAIN-CONTAINING PROTEIN"/>
    <property type="match status" value="1"/>
</dbReference>
<feature type="active site" description="Charge relay system" evidence="2">
    <location>
        <position position="437"/>
    </location>
</feature>
<dbReference type="GO" id="GO:0047372">
    <property type="term" value="F:monoacylglycerol lipase activity"/>
    <property type="evidence" value="ECO:0007669"/>
    <property type="project" value="TreeGrafter"/>
</dbReference>
<dbReference type="InterPro" id="IPR029058">
    <property type="entry name" value="AB_hydrolase_fold"/>
</dbReference>
<dbReference type="GO" id="GO:0051792">
    <property type="term" value="P:medium-chain fatty acid biosynthetic process"/>
    <property type="evidence" value="ECO:0007669"/>
    <property type="project" value="TreeGrafter"/>
</dbReference>
<protein>
    <recommendedName>
        <fullName evidence="4">AB hydrolase-1 domain-containing protein</fullName>
    </recommendedName>
</protein>
<reference evidence="5" key="1">
    <citation type="submission" date="2020-11" db="EMBL/GenBank/DDBJ databases">
        <authorList>
            <person name="Tran Van P."/>
        </authorList>
    </citation>
    <scope>NUCLEOTIDE SEQUENCE</scope>
</reference>
<sequence>IVNLIAPKPSRGGNENLQAFGLIVFLSTASYYCIQVAKAYLWPFSLVAEVTLLVALVSLYFLYAAKRPVVYCDHPKLKTFLHKNVPVLNERFWVTPWAWGGCVQTVLASFLGEFWPFAPKKIQYERELLTLKDGGEVALDWKHDGCLHCKAEDDSCHPEHKQQPVVLILPGITGNSDAFYVNSIIQGMSGLGVCFVVFNNRGLGGLRLKTPRTYCGCNTEDLEEVVQYLKKKLAPGTPLASVGISLGSLIMCHYLSKKGKESGLVGSVAVCPPWDTFRGTESLESAWPNTAINHHLAKCLTEIYDRLIMCHYLSKKGKESGLVGSVAICPPWDTFRGTESLESAWPNTAINHHLAKCLTEIYDRERDMLETRIGDELAAKATTALVMSSRTIREFDDRFTAPQFGYPSVDAYYADARMTDKLRSVRTPLLALSAADDPFQPEDGIPRSFGEASTVAIAVTRRGGHIGFLQGVFPFSPVSNYYSRFTRDFLCAVFGHPGFSDKEDNSMMMTGNE</sequence>
<keyword evidence="3" id="KW-0472">Membrane</keyword>
<dbReference type="InterPro" id="IPR012020">
    <property type="entry name" value="ABHD4"/>
</dbReference>
<dbReference type="Proteomes" id="UP000678499">
    <property type="component" value="Unassembled WGS sequence"/>
</dbReference>
<evidence type="ECO:0000313" key="5">
    <source>
        <dbReference type="EMBL" id="CAD7275085.1"/>
    </source>
</evidence>
<organism evidence="5">
    <name type="scientific">Notodromas monacha</name>
    <dbReference type="NCBI Taxonomy" id="399045"/>
    <lineage>
        <taxon>Eukaryota</taxon>
        <taxon>Metazoa</taxon>
        <taxon>Ecdysozoa</taxon>
        <taxon>Arthropoda</taxon>
        <taxon>Crustacea</taxon>
        <taxon>Oligostraca</taxon>
        <taxon>Ostracoda</taxon>
        <taxon>Podocopa</taxon>
        <taxon>Podocopida</taxon>
        <taxon>Cypridocopina</taxon>
        <taxon>Cypridoidea</taxon>
        <taxon>Cyprididae</taxon>
        <taxon>Notodromas</taxon>
    </lineage>
</organism>
<dbReference type="Pfam" id="PF00561">
    <property type="entry name" value="Abhydrolase_1"/>
    <property type="match status" value="1"/>
</dbReference>
<feature type="transmembrane region" description="Helical" evidence="3">
    <location>
        <begin position="41"/>
        <end position="63"/>
    </location>
</feature>
<evidence type="ECO:0000313" key="6">
    <source>
        <dbReference type="Proteomes" id="UP000678499"/>
    </source>
</evidence>
<dbReference type="EMBL" id="CAJPEX010000353">
    <property type="protein sequence ID" value="CAG0915237.1"/>
    <property type="molecule type" value="Genomic_DNA"/>
</dbReference>
<evidence type="ECO:0000256" key="2">
    <source>
        <dbReference type="PIRSR" id="PIRSR005211-1"/>
    </source>
</evidence>
<keyword evidence="3" id="KW-0812">Transmembrane</keyword>
<dbReference type="GO" id="GO:0008126">
    <property type="term" value="F:acetylesterase activity"/>
    <property type="evidence" value="ECO:0007669"/>
    <property type="project" value="TreeGrafter"/>
</dbReference>
<dbReference type="InterPro" id="IPR000073">
    <property type="entry name" value="AB_hydrolase_1"/>
</dbReference>
<name>A0A7R9BIG5_9CRUS</name>
<comment type="similarity">
    <text evidence="1">Belongs to the AB hydrolase superfamily. AB hydrolase 4 family.</text>
</comment>
<accession>A0A7R9BIG5</accession>
<dbReference type="SUPFAM" id="SSF53474">
    <property type="entry name" value="alpha/beta-Hydrolases"/>
    <property type="match status" value="1"/>
</dbReference>
<dbReference type="PANTHER" id="PTHR10794:SF63">
    <property type="entry name" value="ALPHA_BETA HYDROLASE 1, ISOFORM A"/>
    <property type="match status" value="1"/>
</dbReference>
<dbReference type="GO" id="GO:0051793">
    <property type="term" value="P:medium-chain fatty acid catabolic process"/>
    <property type="evidence" value="ECO:0007669"/>
    <property type="project" value="TreeGrafter"/>
</dbReference>
<dbReference type="EMBL" id="OA882390">
    <property type="protein sequence ID" value="CAD7275085.1"/>
    <property type="molecule type" value="Genomic_DNA"/>
</dbReference>
<gene>
    <name evidence="5" type="ORF">NMOB1V02_LOCUS2888</name>
</gene>
<proteinExistence type="inferred from homology"/>
<feature type="domain" description="AB hydrolase-1" evidence="4">
    <location>
        <begin position="164"/>
        <end position="263"/>
    </location>
</feature>
<keyword evidence="6" id="KW-1185">Reference proteome</keyword>